<accession>A0ABP8CRM2</accession>
<gene>
    <name evidence="1" type="ORF">GCM10022254_75810</name>
</gene>
<dbReference type="PROSITE" id="PS51318">
    <property type="entry name" value="TAT"/>
    <property type="match status" value="1"/>
</dbReference>
<evidence type="ECO:0000313" key="2">
    <source>
        <dbReference type="Proteomes" id="UP001501710"/>
    </source>
</evidence>
<reference evidence="2" key="1">
    <citation type="journal article" date="2019" name="Int. J. Syst. Evol. Microbiol.">
        <title>The Global Catalogue of Microorganisms (GCM) 10K type strain sequencing project: providing services to taxonomists for standard genome sequencing and annotation.</title>
        <authorList>
            <consortium name="The Broad Institute Genomics Platform"/>
            <consortium name="The Broad Institute Genome Sequencing Center for Infectious Disease"/>
            <person name="Wu L."/>
            <person name="Ma J."/>
        </authorList>
    </citation>
    <scope>NUCLEOTIDE SEQUENCE [LARGE SCALE GENOMIC DNA]</scope>
    <source>
        <strain evidence="2">JCM 17440</strain>
    </source>
</reference>
<comment type="caution">
    <text evidence="1">The sequence shown here is derived from an EMBL/GenBank/DDBJ whole genome shotgun (WGS) entry which is preliminary data.</text>
</comment>
<dbReference type="Pfam" id="PF13365">
    <property type="entry name" value="Trypsin_2"/>
    <property type="match status" value="1"/>
</dbReference>
<dbReference type="InterPro" id="IPR009003">
    <property type="entry name" value="Peptidase_S1_PA"/>
</dbReference>
<evidence type="ECO:0000313" key="1">
    <source>
        <dbReference type="EMBL" id="GAA4242512.1"/>
    </source>
</evidence>
<evidence type="ECO:0008006" key="3">
    <source>
        <dbReference type="Google" id="ProtNLM"/>
    </source>
</evidence>
<dbReference type="RefSeq" id="WP_344907967.1">
    <property type="nucleotide sequence ID" value="NZ_BAABAS010000033.1"/>
</dbReference>
<dbReference type="InterPro" id="IPR006311">
    <property type="entry name" value="TAT_signal"/>
</dbReference>
<dbReference type="Gene3D" id="2.40.10.120">
    <property type="match status" value="1"/>
</dbReference>
<dbReference type="PRINTS" id="PR00834">
    <property type="entry name" value="PROTEASES2C"/>
</dbReference>
<dbReference type="PANTHER" id="PTHR22939:SF129">
    <property type="entry name" value="SERINE PROTEASE HTRA2, MITOCHONDRIAL"/>
    <property type="match status" value="1"/>
</dbReference>
<keyword evidence="2" id="KW-1185">Reference proteome</keyword>
<name>A0ABP8CRM2_9ACTN</name>
<dbReference type="InterPro" id="IPR001940">
    <property type="entry name" value="Peptidase_S1C"/>
</dbReference>
<dbReference type="SUPFAM" id="SSF50494">
    <property type="entry name" value="Trypsin-like serine proteases"/>
    <property type="match status" value="1"/>
</dbReference>
<sequence length="290" mass="28442">MNADNPHQWPPWEQPRHSLLGTTRRKLAAVGAATALALGAGGAGAAIATTLTDKGIVYSSPTTVTGTSAKNTTAQVAAAVQPSVVSIQAQTSSGVSGGSGVILRSDGTILTNAHVVSGARQVTVKLADGRTAPAEILGADTTADIAVVKAQNLSDLKPATLGNSKALAVGDTVLAVGSPLGLDGSVTSGIVSALNRQVNEGNEQPQLPPGLQGQLSQQQQTVIKNAIQTDAAINPGNSGGALVNAAGQVIGVNTAIATSGGSNGNIGVGFAIPTDSAKKTADAIIAGASA</sequence>
<dbReference type="EMBL" id="BAABAS010000033">
    <property type="protein sequence ID" value="GAA4242512.1"/>
    <property type="molecule type" value="Genomic_DNA"/>
</dbReference>
<proteinExistence type="predicted"/>
<dbReference type="Proteomes" id="UP001501710">
    <property type="component" value="Unassembled WGS sequence"/>
</dbReference>
<organism evidence="1 2">
    <name type="scientific">Actinomadura meridiana</name>
    <dbReference type="NCBI Taxonomy" id="559626"/>
    <lineage>
        <taxon>Bacteria</taxon>
        <taxon>Bacillati</taxon>
        <taxon>Actinomycetota</taxon>
        <taxon>Actinomycetes</taxon>
        <taxon>Streptosporangiales</taxon>
        <taxon>Thermomonosporaceae</taxon>
        <taxon>Actinomadura</taxon>
    </lineage>
</organism>
<dbReference type="PANTHER" id="PTHR22939">
    <property type="entry name" value="SERINE PROTEASE FAMILY S1C HTRA-RELATED"/>
    <property type="match status" value="1"/>
</dbReference>
<protein>
    <recommendedName>
        <fullName evidence="3">Trypsin-like serine protease</fullName>
    </recommendedName>
</protein>